<proteinExistence type="predicted"/>
<evidence type="ECO:0000313" key="3">
    <source>
        <dbReference type="Proteomes" id="UP000436468"/>
    </source>
</evidence>
<feature type="chain" id="PRO_5032637393" evidence="1">
    <location>
        <begin position="24"/>
        <end position="515"/>
    </location>
</feature>
<gene>
    <name evidence="2" type="ORF">GPL21_25575</name>
</gene>
<dbReference type="Proteomes" id="UP000436468">
    <property type="component" value="Unassembled WGS sequence"/>
</dbReference>
<name>A0A844T033_9BRAD</name>
<keyword evidence="1" id="KW-0732">Signal</keyword>
<dbReference type="AlphaFoldDB" id="A0A844T033"/>
<keyword evidence="3" id="KW-1185">Reference proteome</keyword>
<sequence>MSRALKCLLVMSVLLCGAVPARAAEDRALERGAAVIDPAILRELDHGRFSLGRMLVPERSADTPLSNRDLFGLPAMVPVREALDREFDRYVAKHKASLPNESIGVGDGFAFQLFDRALLESPDVRFVLAGIVNRMDRAYVAPKDCGEIRLIYRLTRTDVPPIGENAVSQRLPMTLNLVLKARGDGSDASLGCREIARRWLATGSAPPVMEKLLGKDGPLDLIDARNIDRIETNLQIAHAPKSAVRDFRTDYLLKVFDYDGGAKRLAEAPLENQIDRDRILADGTLRRDFKAWLLDPKHFAELDRGTLLIPDRFLATAAVAPTPTGFDVSELEPEFGMVQGEGTAGNAVFSDGDVVGALQKAAADGTKLQNIQSLAGFERRLNDVTCAGCHQTRGIGGFHFPGVDWMAAKPSNSTVVPASPHFFGDQPRRRDILASFRDGKAPDFSRGYSNRPQLRGSTELAGTEYRDGWGAHCYLPGARPAETDRSFQGWTCAEGLACQVAGKTSHIGMCFVKGR</sequence>
<reference evidence="2 3" key="1">
    <citation type="submission" date="2019-12" db="EMBL/GenBank/DDBJ databases">
        <title>Draft genome sequences Bradyrhizobium cajani AMBPC1010, Bradyrhizobium pachyrhizi AMBPC1040 and Bradyrhizobium yuanmingense ALSPC3051, three plant growth promoting strains isolated from nodules of Cajanus cajan L. in Dominican Republic.</title>
        <authorList>
            <person name="Flores-Felix J.D."/>
            <person name="Araujo J."/>
            <person name="Diaz-Alcantara C."/>
            <person name="Gonzalez-Andres F."/>
            <person name="Velazquez E."/>
        </authorList>
    </citation>
    <scope>NUCLEOTIDE SEQUENCE [LARGE SCALE GENOMIC DNA]</scope>
    <source>
        <strain evidence="2 3">1040</strain>
    </source>
</reference>
<evidence type="ECO:0000313" key="2">
    <source>
        <dbReference type="EMBL" id="MVT68471.1"/>
    </source>
</evidence>
<evidence type="ECO:0000256" key="1">
    <source>
        <dbReference type="SAM" id="SignalP"/>
    </source>
</evidence>
<comment type="caution">
    <text evidence="2">The sequence shown here is derived from an EMBL/GenBank/DDBJ whole genome shotgun (WGS) entry which is preliminary data.</text>
</comment>
<accession>A0A844T033</accession>
<feature type="signal peptide" evidence="1">
    <location>
        <begin position="1"/>
        <end position="23"/>
    </location>
</feature>
<dbReference type="RefSeq" id="WP_157346713.1">
    <property type="nucleotide sequence ID" value="NZ_WQNF01000020.1"/>
</dbReference>
<organism evidence="2 3">
    <name type="scientific">Bradyrhizobium pachyrhizi</name>
    <dbReference type="NCBI Taxonomy" id="280333"/>
    <lineage>
        <taxon>Bacteria</taxon>
        <taxon>Pseudomonadati</taxon>
        <taxon>Pseudomonadota</taxon>
        <taxon>Alphaproteobacteria</taxon>
        <taxon>Hyphomicrobiales</taxon>
        <taxon>Nitrobacteraceae</taxon>
        <taxon>Bradyrhizobium</taxon>
    </lineage>
</organism>
<protein>
    <submittedName>
        <fullName evidence="2">Uncharacterized protein</fullName>
    </submittedName>
</protein>
<dbReference type="EMBL" id="WQNF01000020">
    <property type="protein sequence ID" value="MVT68471.1"/>
    <property type="molecule type" value="Genomic_DNA"/>
</dbReference>